<dbReference type="InterPro" id="IPR047012">
    <property type="entry name" value="ICAM_VCAM"/>
</dbReference>
<dbReference type="InterPro" id="IPR013783">
    <property type="entry name" value="Ig-like_fold"/>
</dbReference>
<dbReference type="GO" id="GO:0007155">
    <property type="term" value="P:cell adhesion"/>
    <property type="evidence" value="ECO:0007669"/>
    <property type="project" value="InterPro"/>
</dbReference>
<evidence type="ECO:0000313" key="4">
    <source>
        <dbReference type="Proteomes" id="UP000472264"/>
    </source>
</evidence>
<reference evidence="3" key="2">
    <citation type="submission" date="2025-08" db="UniProtKB">
        <authorList>
            <consortium name="Ensembl"/>
        </authorList>
    </citation>
    <scope>IDENTIFICATION</scope>
</reference>
<dbReference type="PANTHER" id="PTHR13771:SF9">
    <property type="entry name" value="INTERCELLULAR ADHESION MOLECULE 5"/>
    <property type="match status" value="1"/>
</dbReference>
<evidence type="ECO:0000313" key="3">
    <source>
        <dbReference type="Ensembl" id="ENSENLP00000018714.1"/>
    </source>
</evidence>
<keyword evidence="1" id="KW-1133">Transmembrane helix</keyword>
<dbReference type="InterPro" id="IPR013768">
    <property type="entry name" value="ICAM_N"/>
</dbReference>
<evidence type="ECO:0000259" key="2">
    <source>
        <dbReference type="PROSITE" id="PS50835"/>
    </source>
</evidence>
<keyword evidence="1" id="KW-0812">Transmembrane</keyword>
<dbReference type="Gene3D" id="2.60.40.10">
    <property type="entry name" value="Immunoglobulins"/>
    <property type="match status" value="2"/>
</dbReference>
<protein>
    <recommendedName>
        <fullName evidence="2">Ig-like domain-containing protein</fullName>
    </recommendedName>
</protein>
<dbReference type="GO" id="GO:0005178">
    <property type="term" value="F:integrin binding"/>
    <property type="evidence" value="ECO:0007669"/>
    <property type="project" value="InterPro"/>
</dbReference>
<evidence type="ECO:0000256" key="1">
    <source>
        <dbReference type="SAM" id="Phobius"/>
    </source>
</evidence>
<dbReference type="Ensembl" id="ENSENLT00000019409.1">
    <property type="protein sequence ID" value="ENSENLP00000018714.1"/>
    <property type="gene ID" value="ENSENLG00000008574.1"/>
</dbReference>
<keyword evidence="4" id="KW-1185">Reference proteome</keyword>
<dbReference type="PANTHER" id="PTHR13771">
    <property type="entry name" value="INTERCELLULAR ADHESION MOLECULE"/>
    <property type="match status" value="1"/>
</dbReference>
<reference evidence="3" key="1">
    <citation type="submission" date="2021-04" db="EMBL/GenBank/DDBJ databases">
        <authorList>
            <consortium name="Wellcome Sanger Institute Data Sharing"/>
        </authorList>
    </citation>
    <scope>NUCLEOTIDE SEQUENCE [LARGE SCALE GENOMIC DNA]</scope>
</reference>
<dbReference type="PROSITE" id="PS50835">
    <property type="entry name" value="IG_LIKE"/>
    <property type="match status" value="1"/>
</dbReference>
<sequence>NSQIALSVMSATTEGLIANPNCTTELSPPHIVVPYGGSFSVNCSTSPTLTEGMGWEASQDGIPLKDGVSFLSLTVSNVTDWKISAQCFSNLKDGEQCVKKLPIAVYKMPDHVSMSLPSLMGPMVEDEEYRLKCGIVNVAPARNVYVRWYKGSQLIQETSNDTSLLPVNMSFDFDLRAQSGDDGTQIWCEASLQFFAPGPKFPPIFEHSHKTLLPIIQDKVENQKESEVVLARHLQFPGTYACTVSNERGTRTKYFTVNPAPRDRTTFTAIIGGFVVLGVTLAVILAHFLKPDGMFSFNKASYQATPSGPV</sequence>
<dbReference type="Proteomes" id="UP000472264">
    <property type="component" value="Chromosome 8"/>
</dbReference>
<proteinExistence type="predicted"/>
<feature type="transmembrane region" description="Helical" evidence="1">
    <location>
        <begin position="267"/>
        <end position="289"/>
    </location>
</feature>
<dbReference type="InterPro" id="IPR036179">
    <property type="entry name" value="Ig-like_dom_sf"/>
</dbReference>
<accession>A0A665UHN5</accession>
<dbReference type="InterPro" id="IPR007110">
    <property type="entry name" value="Ig-like_dom"/>
</dbReference>
<feature type="domain" description="Ig-like" evidence="2">
    <location>
        <begin position="109"/>
        <end position="258"/>
    </location>
</feature>
<reference evidence="3" key="3">
    <citation type="submission" date="2025-09" db="UniProtKB">
        <authorList>
            <consortium name="Ensembl"/>
        </authorList>
    </citation>
    <scope>IDENTIFICATION</scope>
</reference>
<organism evidence="3 4">
    <name type="scientific">Echeneis naucrates</name>
    <name type="common">Live sharksucker</name>
    <dbReference type="NCBI Taxonomy" id="173247"/>
    <lineage>
        <taxon>Eukaryota</taxon>
        <taxon>Metazoa</taxon>
        <taxon>Chordata</taxon>
        <taxon>Craniata</taxon>
        <taxon>Vertebrata</taxon>
        <taxon>Euteleostomi</taxon>
        <taxon>Actinopterygii</taxon>
        <taxon>Neopterygii</taxon>
        <taxon>Teleostei</taxon>
        <taxon>Neoteleostei</taxon>
        <taxon>Acanthomorphata</taxon>
        <taxon>Carangaria</taxon>
        <taxon>Carangiformes</taxon>
        <taxon>Echeneidae</taxon>
        <taxon>Echeneis</taxon>
    </lineage>
</organism>
<dbReference type="SUPFAM" id="SSF48726">
    <property type="entry name" value="Immunoglobulin"/>
    <property type="match status" value="2"/>
</dbReference>
<dbReference type="Pfam" id="PF03921">
    <property type="entry name" value="ICAM_N"/>
    <property type="match status" value="1"/>
</dbReference>
<dbReference type="AlphaFoldDB" id="A0A665UHN5"/>
<keyword evidence="1" id="KW-0472">Membrane</keyword>
<name>A0A665UHN5_ECHNA</name>